<dbReference type="EMBL" id="JBHSFA010000009">
    <property type="protein sequence ID" value="MFC4544013.1"/>
    <property type="molecule type" value="Genomic_DNA"/>
</dbReference>
<dbReference type="SUPFAM" id="SSF54909">
    <property type="entry name" value="Dimeric alpha+beta barrel"/>
    <property type="match status" value="1"/>
</dbReference>
<reference evidence="2 3" key="1">
    <citation type="journal article" date="2019" name="Int. J. Syst. Evol. Microbiol.">
        <title>The Global Catalogue of Microorganisms (GCM) 10K type strain sequencing project: providing services to taxonomists for standard genome sequencing and annotation.</title>
        <authorList>
            <consortium name="The Broad Institute Genomics Platform"/>
            <consortium name="The Broad Institute Genome Sequencing Center for Infectious Disease"/>
            <person name="Wu L."/>
            <person name="Ma J."/>
        </authorList>
    </citation>
    <scope>NUCLEOTIDE SEQUENCE [LARGE SCALE GENOMIC DNA]</scope>
    <source>
        <strain evidence="2 3">WLHS5</strain>
    </source>
</reference>
<sequence length="77" mass="8039">MTDAYVNILVDPGAVTDAANEIGDLDAVSTVHVVTGEYDVIAQLDLDDSDDLPRVVADEIHGVAGVVDTVTNVAFEP</sequence>
<dbReference type="AlphaFoldDB" id="A0ABD5PUA0"/>
<dbReference type="InterPro" id="IPR011008">
    <property type="entry name" value="Dimeric_a/b-barrel"/>
</dbReference>
<dbReference type="Pfam" id="PF01037">
    <property type="entry name" value="AsnC_trans_reg"/>
    <property type="match status" value="1"/>
</dbReference>
<dbReference type="RefSeq" id="WP_250141965.1">
    <property type="nucleotide sequence ID" value="NZ_JALIQP010000005.1"/>
</dbReference>
<keyword evidence="3" id="KW-1185">Reference proteome</keyword>
<dbReference type="Proteomes" id="UP001595898">
    <property type="component" value="Unassembled WGS sequence"/>
</dbReference>
<proteinExistence type="predicted"/>
<feature type="domain" description="Transcription regulator AsnC/Lrp ligand binding" evidence="1">
    <location>
        <begin position="6"/>
        <end position="76"/>
    </location>
</feature>
<accession>A0ABD5PUA0</accession>
<evidence type="ECO:0000313" key="2">
    <source>
        <dbReference type="EMBL" id="MFC4544013.1"/>
    </source>
</evidence>
<protein>
    <submittedName>
        <fullName evidence="2">Lrp/AsnC ligand binding domain-containing protein</fullName>
    </submittedName>
</protein>
<organism evidence="2 3">
    <name type="scientific">Halosolutus amylolyticus</name>
    <dbReference type="NCBI Taxonomy" id="2932267"/>
    <lineage>
        <taxon>Archaea</taxon>
        <taxon>Methanobacteriati</taxon>
        <taxon>Methanobacteriota</taxon>
        <taxon>Stenosarchaea group</taxon>
        <taxon>Halobacteria</taxon>
        <taxon>Halobacteriales</taxon>
        <taxon>Natrialbaceae</taxon>
        <taxon>Halosolutus</taxon>
    </lineage>
</organism>
<dbReference type="InterPro" id="IPR019887">
    <property type="entry name" value="Tscrpt_reg_AsnC/Lrp_C"/>
</dbReference>
<gene>
    <name evidence="2" type="ORF">ACFO5R_18960</name>
</gene>
<comment type="caution">
    <text evidence="2">The sequence shown here is derived from an EMBL/GenBank/DDBJ whole genome shotgun (WGS) entry which is preliminary data.</text>
</comment>
<evidence type="ECO:0000259" key="1">
    <source>
        <dbReference type="Pfam" id="PF01037"/>
    </source>
</evidence>
<dbReference type="Gene3D" id="3.30.70.920">
    <property type="match status" value="1"/>
</dbReference>
<evidence type="ECO:0000313" key="3">
    <source>
        <dbReference type="Proteomes" id="UP001595898"/>
    </source>
</evidence>
<name>A0ABD5PUA0_9EURY</name>